<gene>
    <name evidence="2" type="ORF">CSUI_007057</name>
</gene>
<sequence>MRGQVTKIATGGWDCEGISFLQTPKDYNLALTDSGDLYAWGPGLRHALPHWSYENLKQDKHLSYKKREKEEEEVKGRDSPFDLERKKGMEQVKSGEREEKDENEEEEEKKKKRKRFFSSIEDEAEERKKEKEEETQRQETFFTERRDFGRHPMKIRKEKLFLKRRGKEEEKEEGRDESWNPEDLLIRDVACGPLGVLLLVEKKNLP</sequence>
<feature type="compositionally biased region" description="Basic and acidic residues" evidence="1">
    <location>
        <begin position="125"/>
        <end position="148"/>
    </location>
</feature>
<reference evidence="2 3" key="1">
    <citation type="journal article" date="2017" name="Int. J. Parasitol.">
        <title>The genome of the protozoan parasite Cystoisospora suis and a reverse vaccinology approach to identify vaccine candidates.</title>
        <authorList>
            <person name="Palmieri N."/>
            <person name="Shrestha A."/>
            <person name="Ruttkowski B."/>
            <person name="Beck T."/>
            <person name="Vogl C."/>
            <person name="Tomley F."/>
            <person name="Blake D.P."/>
            <person name="Joachim A."/>
        </authorList>
    </citation>
    <scope>NUCLEOTIDE SEQUENCE [LARGE SCALE GENOMIC DNA]</scope>
    <source>
        <strain evidence="2 3">Wien I</strain>
    </source>
</reference>
<proteinExistence type="predicted"/>
<evidence type="ECO:0000313" key="3">
    <source>
        <dbReference type="Proteomes" id="UP000221165"/>
    </source>
</evidence>
<dbReference type="VEuPathDB" id="ToxoDB:CSUI_007057"/>
<evidence type="ECO:0000256" key="1">
    <source>
        <dbReference type="SAM" id="MobiDB-lite"/>
    </source>
</evidence>
<feature type="compositionally biased region" description="Basic and acidic residues" evidence="1">
    <location>
        <begin position="63"/>
        <end position="100"/>
    </location>
</feature>
<dbReference type="GeneID" id="94430418"/>
<dbReference type="Proteomes" id="UP000221165">
    <property type="component" value="Unassembled WGS sequence"/>
</dbReference>
<keyword evidence="3" id="KW-1185">Reference proteome</keyword>
<dbReference type="EMBL" id="MIGC01003641">
    <property type="protein sequence ID" value="PHJ19112.1"/>
    <property type="molecule type" value="Genomic_DNA"/>
</dbReference>
<dbReference type="AlphaFoldDB" id="A0A2C6KRW6"/>
<accession>A0A2C6KRW6</accession>
<evidence type="ECO:0008006" key="4">
    <source>
        <dbReference type="Google" id="ProtNLM"/>
    </source>
</evidence>
<name>A0A2C6KRW6_9APIC</name>
<protein>
    <recommendedName>
        <fullName evidence="4">Regulator of chromosome condensation repeat-containing protein</fullName>
    </recommendedName>
</protein>
<comment type="caution">
    <text evidence="2">The sequence shown here is derived from an EMBL/GenBank/DDBJ whole genome shotgun (WGS) entry which is preliminary data.</text>
</comment>
<organism evidence="2 3">
    <name type="scientific">Cystoisospora suis</name>
    <dbReference type="NCBI Taxonomy" id="483139"/>
    <lineage>
        <taxon>Eukaryota</taxon>
        <taxon>Sar</taxon>
        <taxon>Alveolata</taxon>
        <taxon>Apicomplexa</taxon>
        <taxon>Conoidasida</taxon>
        <taxon>Coccidia</taxon>
        <taxon>Eucoccidiorida</taxon>
        <taxon>Eimeriorina</taxon>
        <taxon>Sarcocystidae</taxon>
        <taxon>Cystoisospora</taxon>
    </lineage>
</organism>
<feature type="region of interest" description="Disordered" evidence="1">
    <location>
        <begin position="63"/>
        <end position="148"/>
    </location>
</feature>
<evidence type="ECO:0000313" key="2">
    <source>
        <dbReference type="EMBL" id="PHJ19112.1"/>
    </source>
</evidence>
<dbReference type="RefSeq" id="XP_067920814.1">
    <property type="nucleotide sequence ID" value="XM_068067207.1"/>
</dbReference>
<dbReference type="OrthoDB" id="61110at2759"/>